<dbReference type="SUPFAM" id="SSF52833">
    <property type="entry name" value="Thioredoxin-like"/>
    <property type="match status" value="1"/>
</dbReference>
<comment type="caution">
    <text evidence="1">The sequence shown here is derived from an EMBL/GenBank/DDBJ whole genome shotgun (WGS) entry which is preliminary data.</text>
</comment>
<gene>
    <name evidence="1" type="ORF">DFR68_102286</name>
</gene>
<accession>A0A370HB63</accession>
<keyword evidence="2" id="KW-1185">Reference proteome</keyword>
<dbReference type="RefSeq" id="WP_068015609.1">
    <property type="nucleotide sequence ID" value="NZ_QQAZ01000002.1"/>
</dbReference>
<name>A0A370HB63_9NOCA</name>
<evidence type="ECO:0000313" key="2">
    <source>
        <dbReference type="Proteomes" id="UP000255355"/>
    </source>
</evidence>
<dbReference type="EMBL" id="QQAZ01000002">
    <property type="protein sequence ID" value="RDI54162.1"/>
    <property type="molecule type" value="Genomic_DNA"/>
</dbReference>
<dbReference type="STRING" id="1210089.GCA_001613165_01511"/>
<dbReference type="InterPro" id="IPR036249">
    <property type="entry name" value="Thioredoxin-like_sf"/>
</dbReference>
<reference evidence="1 2" key="1">
    <citation type="submission" date="2018-07" db="EMBL/GenBank/DDBJ databases">
        <title>Genomic Encyclopedia of Type Strains, Phase IV (KMG-IV): sequencing the most valuable type-strain genomes for metagenomic binning, comparative biology and taxonomic classification.</title>
        <authorList>
            <person name="Goeker M."/>
        </authorList>
    </citation>
    <scope>NUCLEOTIDE SEQUENCE [LARGE SCALE GENOMIC DNA]</scope>
    <source>
        <strain evidence="1 2">DSM 44952</strain>
    </source>
</reference>
<dbReference type="OrthoDB" id="4721017at2"/>
<protein>
    <submittedName>
        <fullName evidence="1">Putative dithiol-disulfide oxidoreductase (DUF899 family)</fullName>
    </submittedName>
</protein>
<proteinExistence type="predicted"/>
<evidence type="ECO:0000313" key="1">
    <source>
        <dbReference type="EMBL" id="RDI54162.1"/>
    </source>
</evidence>
<dbReference type="Proteomes" id="UP000255355">
    <property type="component" value="Unassembled WGS sequence"/>
</dbReference>
<sequence length="241" mass="27628">MNRPAVVSRDEWLTARKRLLAEEKEVTRSMDALAERRRALPMVKIDKDYVFECATGKVGLAELFEGRRQLVVYHMMWRWDLDAGCPSCALLLDNVGPVVHLNAVDTTFAAVSRGPWDTLARYRERMGWAFPMYSSHGSDFNYDFHVTMDESVAPVEYNYLTKAELLDRELPWFVDGEQPGTSVFWRDDNDDVFHTFSSFARGGDVLIGTHNYLDLTPLGRGMHVGERVHRDRYAAPAVHCH</sequence>
<organism evidence="1 2">
    <name type="scientific">Nocardia mexicana</name>
    <dbReference type="NCBI Taxonomy" id="279262"/>
    <lineage>
        <taxon>Bacteria</taxon>
        <taxon>Bacillati</taxon>
        <taxon>Actinomycetota</taxon>
        <taxon>Actinomycetes</taxon>
        <taxon>Mycobacteriales</taxon>
        <taxon>Nocardiaceae</taxon>
        <taxon>Nocardia</taxon>
    </lineage>
</organism>
<dbReference type="Pfam" id="PF05988">
    <property type="entry name" value="DUF899"/>
    <property type="match status" value="1"/>
</dbReference>
<dbReference type="InterPro" id="IPR010296">
    <property type="entry name" value="DUF899_thioredox"/>
</dbReference>
<dbReference type="AlphaFoldDB" id="A0A370HB63"/>